<evidence type="ECO:0000313" key="3">
    <source>
        <dbReference type="EMBL" id="QUZ95176.1"/>
    </source>
</evidence>
<proteinExistence type="inferred from homology"/>
<organism evidence="3">
    <name type="scientific">Salmonella enterica subsp. enterica serovar Enteritidis str. 607307-2</name>
    <dbReference type="NCBI Taxonomy" id="887070"/>
    <lineage>
        <taxon>Bacteria</taxon>
        <taxon>Pseudomonadati</taxon>
        <taxon>Pseudomonadota</taxon>
        <taxon>Gammaproteobacteria</taxon>
        <taxon>Enterobacterales</taxon>
        <taxon>Enterobacteriaceae</taxon>
        <taxon>Salmonella</taxon>
    </lineage>
</organism>
<dbReference type="InterPro" id="IPR025881">
    <property type="entry name" value="Toxin_Ibs"/>
</dbReference>
<dbReference type="RefSeq" id="WP_192936148.1">
    <property type="nucleotide sequence ID" value="NZ_ALGO01000052.1"/>
</dbReference>
<dbReference type="Pfam" id="PF13956">
    <property type="entry name" value="Ibs_toxin"/>
    <property type="match status" value="1"/>
</dbReference>
<protein>
    <submittedName>
        <fullName evidence="3">Type I toxin-antitoxin system Ibs family toxin</fullName>
    </submittedName>
</protein>
<comment type="similarity">
    <text evidence="1">Belongs to the Ibs toxic protein family.</text>
</comment>
<evidence type="ECO:0000256" key="1">
    <source>
        <dbReference type="ARBA" id="ARBA00010353"/>
    </source>
</evidence>
<accession>A0A8E5NGH1</accession>
<keyword evidence="2" id="KW-1277">Toxin-antitoxin system</keyword>
<evidence type="ECO:0000256" key="2">
    <source>
        <dbReference type="ARBA" id="ARBA00022649"/>
    </source>
</evidence>
<dbReference type="AlphaFoldDB" id="A0A8E5NGH1"/>
<sequence length="19" mass="2215">MMHQVIILIVLLLISFPAY</sequence>
<name>A0A8E5NGH1_SALEN</name>
<gene>
    <name evidence="3" type="ORF">JYM99_03420</name>
</gene>
<dbReference type="EMBL" id="CP074238">
    <property type="protein sequence ID" value="QUZ95176.1"/>
    <property type="molecule type" value="Genomic_DNA"/>
</dbReference>
<reference evidence="3" key="1">
    <citation type="submission" date="2021-05" db="EMBL/GenBank/DDBJ databases">
        <title>Whole genome PacBio Sequel sequence of Salmonella enterica subsp. enterica.</title>
        <authorList>
            <person name="Hoffmann M."/>
            <person name="Balkey M."/>
            <person name="Luo Y."/>
        </authorList>
    </citation>
    <scope>NUCLEOTIDE SEQUENCE</scope>
    <source>
        <strain evidence="3">607307-2</strain>
    </source>
</reference>